<keyword evidence="5" id="KW-0464">Manganese</keyword>
<name>A0A4R3JXA8_9PROT</name>
<protein>
    <submittedName>
        <fullName evidence="7">Leucyl aminopeptidase</fullName>
    </submittedName>
</protein>
<keyword evidence="4" id="KW-0378">Hydrolase</keyword>
<evidence type="ECO:0000259" key="6">
    <source>
        <dbReference type="Pfam" id="PF00883"/>
    </source>
</evidence>
<keyword evidence="8" id="KW-1185">Reference proteome</keyword>
<accession>A0A4R3JXA8</accession>
<dbReference type="InterPro" id="IPR011356">
    <property type="entry name" value="Leucine_aapep/pepB"/>
</dbReference>
<dbReference type="Gene3D" id="3.40.630.10">
    <property type="entry name" value="Zn peptidases"/>
    <property type="match status" value="1"/>
</dbReference>
<comment type="similarity">
    <text evidence="1">Belongs to the peptidase M17 family.</text>
</comment>
<keyword evidence="2 7" id="KW-0031">Aminopeptidase</keyword>
<dbReference type="GO" id="GO:0006508">
    <property type="term" value="P:proteolysis"/>
    <property type="evidence" value="ECO:0007669"/>
    <property type="project" value="UniProtKB-KW"/>
</dbReference>
<gene>
    <name evidence="7" type="ORF">EDC61_10376</name>
</gene>
<reference evidence="7 8" key="1">
    <citation type="submission" date="2019-03" db="EMBL/GenBank/DDBJ databases">
        <title>Genomic Encyclopedia of Type Strains, Phase IV (KMG-IV): sequencing the most valuable type-strain genomes for metagenomic binning, comparative biology and taxonomic classification.</title>
        <authorList>
            <person name="Goeker M."/>
        </authorList>
    </citation>
    <scope>NUCLEOTIDE SEQUENCE [LARGE SCALE GENOMIC DNA]</scope>
    <source>
        <strain evidence="7 8">DSM 103923</strain>
    </source>
</reference>
<dbReference type="EMBL" id="SLZY01000003">
    <property type="protein sequence ID" value="TCS72954.1"/>
    <property type="molecule type" value="Genomic_DNA"/>
</dbReference>
<dbReference type="PANTHER" id="PTHR11963">
    <property type="entry name" value="LEUCINE AMINOPEPTIDASE-RELATED"/>
    <property type="match status" value="1"/>
</dbReference>
<sequence>MNVNSLAELVETKKDFSGLKTGVVGHVLHVVIEGAALEKIPASERLLAVLKRKQMKRKELAKSPVTCENEAGGLEAWLMLDAKASAFDRHASLRKALQPLLEEQPTEIHIAVHGPAAARLPAAEAAVYVAWLNGTTLPSYKSKQTAKPLKKIHLHGCQSPDGFARIRALAEGNALARQLTMLPPNELTPRSYRQRVVKLAKAEGWGIEELDVKKLRRLKAGAFLAVARGSQHEDAAIVHLSYTPKRAKAGYALVGKGICFDTGGHNLKPARYMHNMHDDMNGSAVALGLLLAATRLKLPVRLDVWLAIAQNHLSPEAYTQNEVVTAFNGTTIEIVHTDAEGRMVLADTLTLAARAKPAAIIDFATLTGSMAVALGERMSGVLANRDDLALAAVAAGMQCGERVVAFPVPEDYDEALESKVADVKQCTLDGEADHILAARFLNRFVAEAPWLHIDLSASRCKGGLGAVGSDITGFGVALGLGVLERLAG</sequence>
<dbReference type="GO" id="GO:0030145">
    <property type="term" value="F:manganese ion binding"/>
    <property type="evidence" value="ECO:0007669"/>
    <property type="project" value="InterPro"/>
</dbReference>
<evidence type="ECO:0000256" key="2">
    <source>
        <dbReference type="ARBA" id="ARBA00022438"/>
    </source>
</evidence>
<feature type="domain" description="Cytosol aminopeptidase" evidence="6">
    <location>
        <begin position="175"/>
        <end position="477"/>
    </location>
</feature>
<proteinExistence type="inferred from homology"/>
<dbReference type="Proteomes" id="UP000295135">
    <property type="component" value="Unassembled WGS sequence"/>
</dbReference>
<dbReference type="GO" id="GO:0070006">
    <property type="term" value="F:metalloaminopeptidase activity"/>
    <property type="evidence" value="ECO:0007669"/>
    <property type="project" value="InterPro"/>
</dbReference>
<evidence type="ECO:0000313" key="8">
    <source>
        <dbReference type="Proteomes" id="UP000295135"/>
    </source>
</evidence>
<keyword evidence="3" id="KW-0645">Protease</keyword>
<comment type="caution">
    <text evidence="7">The sequence shown here is derived from an EMBL/GenBank/DDBJ whole genome shotgun (WGS) entry which is preliminary data.</text>
</comment>
<dbReference type="Pfam" id="PF00883">
    <property type="entry name" value="Peptidase_M17"/>
    <property type="match status" value="1"/>
</dbReference>
<dbReference type="SUPFAM" id="SSF53187">
    <property type="entry name" value="Zn-dependent exopeptidases"/>
    <property type="match status" value="1"/>
</dbReference>
<dbReference type="AlphaFoldDB" id="A0A4R3JXA8"/>
<organism evidence="7 8">
    <name type="scientific">Sulfuritortus calidifontis</name>
    <dbReference type="NCBI Taxonomy" id="1914471"/>
    <lineage>
        <taxon>Bacteria</taxon>
        <taxon>Pseudomonadati</taxon>
        <taxon>Pseudomonadota</taxon>
        <taxon>Betaproteobacteria</taxon>
        <taxon>Nitrosomonadales</taxon>
        <taxon>Thiobacillaceae</taxon>
        <taxon>Sulfuritortus</taxon>
    </lineage>
</organism>
<dbReference type="CDD" id="cd00433">
    <property type="entry name" value="Peptidase_M17"/>
    <property type="match status" value="1"/>
</dbReference>
<dbReference type="PANTHER" id="PTHR11963:SF48">
    <property type="entry name" value="DIPEPTIDASE B, ISOFORM A"/>
    <property type="match status" value="1"/>
</dbReference>
<evidence type="ECO:0000256" key="5">
    <source>
        <dbReference type="ARBA" id="ARBA00023211"/>
    </source>
</evidence>
<dbReference type="OrthoDB" id="9809354at2"/>
<dbReference type="GO" id="GO:0005737">
    <property type="term" value="C:cytoplasm"/>
    <property type="evidence" value="ECO:0007669"/>
    <property type="project" value="InterPro"/>
</dbReference>
<evidence type="ECO:0000256" key="4">
    <source>
        <dbReference type="ARBA" id="ARBA00022801"/>
    </source>
</evidence>
<evidence type="ECO:0000313" key="7">
    <source>
        <dbReference type="EMBL" id="TCS72954.1"/>
    </source>
</evidence>
<evidence type="ECO:0000256" key="3">
    <source>
        <dbReference type="ARBA" id="ARBA00022670"/>
    </source>
</evidence>
<dbReference type="PRINTS" id="PR00481">
    <property type="entry name" value="LAMNOPPTDASE"/>
</dbReference>
<dbReference type="InterPro" id="IPR000819">
    <property type="entry name" value="Peptidase_M17_C"/>
</dbReference>
<evidence type="ECO:0000256" key="1">
    <source>
        <dbReference type="ARBA" id="ARBA00009528"/>
    </source>
</evidence>